<dbReference type="CDD" id="cd03789">
    <property type="entry name" value="GT9_LPS_heptosyltransferase"/>
    <property type="match status" value="1"/>
</dbReference>
<accession>A0A076LHB4</accession>
<organism evidence="3 4">
    <name type="scientific">Methanocaldococcus bathoardescens</name>
    <dbReference type="NCBI Taxonomy" id="1301915"/>
    <lineage>
        <taxon>Archaea</taxon>
        <taxon>Methanobacteriati</taxon>
        <taxon>Methanobacteriota</taxon>
        <taxon>Methanomada group</taxon>
        <taxon>Methanococci</taxon>
        <taxon>Methanococcales</taxon>
        <taxon>Methanocaldococcaceae</taxon>
        <taxon>Methanocaldococcus</taxon>
    </lineage>
</organism>
<dbReference type="InterPro" id="IPR051199">
    <property type="entry name" value="LPS_LOS_Heptosyltrfase"/>
</dbReference>
<dbReference type="InterPro" id="IPR002201">
    <property type="entry name" value="Glyco_trans_9"/>
</dbReference>
<dbReference type="SUPFAM" id="SSF53756">
    <property type="entry name" value="UDP-Glycosyltransferase/glycogen phosphorylase"/>
    <property type="match status" value="1"/>
</dbReference>
<dbReference type="KEGG" id="mjh:JH146_1460"/>
<dbReference type="Proteomes" id="UP000028781">
    <property type="component" value="Chromosome"/>
</dbReference>
<dbReference type="Gene3D" id="3.40.50.2000">
    <property type="entry name" value="Glycogen Phosphorylase B"/>
    <property type="match status" value="2"/>
</dbReference>
<evidence type="ECO:0000313" key="4">
    <source>
        <dbReference type="Proteomes" id="UP000028781"/>
    </source>
</evidence>
<dbReference type="PANTHER" id="PTHR30160">
    <property type="entry name" value="TETRAACYLDISACCHARIDE 4'-KINASE-RELATED"/>
    <property type="match status" value="1"/>
</dbReference>
<evidence type="ECO:0000313" key="3">
    <source>
        <dbReference type="EMBL" id="AIJ06302.1"/>
    </source>
</evidence>
<dbReference type="AlphaFoldDB" id="A0A076LHB4"/>
<evidence type="ECO:0000256" key="2">
    <source>
        <dbReference type="ARBA" id="ARBA00022679"/>
    </source>
</evidence>
<sequence length="340" mass="40176">MSTPMIKLLRKNFKDDEIEALTMQKATYEILETNPNLDNVYYFNFFKIGHFGSIKYLFESFRGKYDVSITIYPSYPKHYHVLSYLIGAKRRIAHKFNKGYFKEFHFLNTDLINAEEDKHNVINNVNLLKPLDIVISENEIKKMNLELYLTDEDEEKGRIFFEENGIDYDKAIFIHNGSSRVKKGSEKRRLPLSKLKELINLILRKDYQILFNIGPEEKYMKKFLIENFKSLIDKKIYLVEGFRIREVASIIKRCKKVFVTDSGIMHISAALGKETVCFFGPTDVRKVHPWNTKHEIITAGFECSPCYWHYSMREFECNHSEYKKNSEVFPCTEKIDIKKS</sequence>
<evidence type="ECO:0008006" key="5">
    <source>
        <dbReference type="Google" id="ProtNLM"/>
    </source>
</evidence>
<dbReference type="Pfam" id="PF01075">
    <property type="entry name" value="Glyco_transf_9"/>
    <property type="match status" value="1"/>
</dbReference>
<dbReference type="EMBL" id="CP009149">
    <property type="protein sequence ID" value="AIJ06302.1"/>
    <property type="molecule type" value="Genomic_DNA"/>
</dbReference>
<dbReference type="GO" id="GO:0005829">
    <property type="term" value="C:cytosol"/>
    <property type="evidence" value="ECO:0007669"/>
    <property type="project" value="TreeGrafter"/>
</dbReference>
<name>A0A076LHB4_9EURY</name>
<evidence type="ECO:0000256" key="1">
    <source>
        <dbReference type="ARBA" id="ARBA00022676"/>
    </source>
</evidence>
<keyword evidence="1" id="KW-0328">Glycosyltransferase</keyword>
<reference evidence="3 4" key="1">
    <citation type="journal article" date="2015" name="Int. J. Syst. Evol. Microbiol.">
        <title>M ethanocaldococcus bathoardescens sp. nov., a hyperthermophilic methanogen isolated from a volcanically active deep-sea hydrothermal vent.</title>
        <authorList>
            <person name="Stewart L.C."/>
            <person name="Jung J.H."/>
            <person name="Kim Y.T."/>
            <person name="Kwon S.W."/>
            <person name="Park C.S."/>
            <person name="Holden J.F."/>
        </authorList>
    </citation>
    <scope>NUCLEOTIDE SEQUENCE [LARGE SCALE GENOMIC DNA]</scope>
    <source>
        <strain evidence="3 4">JH146</strain>
    </source>
</reference>
<keyword evidence="2" id="KW-0808">Transferase</keyword>
<gene>
    <name evidence="3" type="ORF">JH146_1460</name>
</gene>
<proteinExistence type="predicted"/>
<protein>
    <recommendedName>
        <fullName evidence="5">Glycosyltransferase family 9 protein</fullName>
    </recommendedName>
</protein>
<dbReference type="HOGENOM" id="CLU_038371_3_1_2"/>
<keyword evidence="4" id="KW-1185">Reference proteome</keyword>
<dbReference type="STRING" id="1301915.JH146_1460"/>
<dbReference type="GO" id="GO:0008713">
    <property type="term" value="F:ADP-heptose-lipopolysaccharide heptosyltransferase activity"/>
    <property type="evidence" value="ECO:0007669"/>
    <property type="project" value="TreeGrafter"/>
</dbReference>
<dbReference type="PANTHER" id="PTHR30160:SF1">
    <property type="entry name" value="LIPOPOLYSACCHARIDE 1,2-N-ACETYLGLUCOSAMINETRANSFERASE-RELATED"/>
    <property type="match status" value="1"/>
</dbReference>